<evidence type="ECO:0000313" key="3">
    <source>
        <dbReference type="Proteomes" id="UP001195483"/>
    </source>
</evidence>
<name>A0AAE0SV07_9BIVA</name>
<dbReference type="Proteomes" id="UP001195483">
    <property type="component" value="Unassembled WGS sequence"/>
</dbReference>
<feature type="non-terminal residue" evidence="2">
    <location>
        <position position="120"/>
    </location>
</feature>
<sequence length="120" mass="14116">MHGSLTWGILFSLTFMSHLYKEFSCKSIFHKTENGLEQKIAEKHLLEITEYMEQKRLKQQRPFHEVLNRDCMTNSDGSVVRIQSIQPKRFMLESFRKQTNIPGILYLIKTLTSVPLRKDG</sequence>
<evidence type="ECO:0000256" key="1">
    <source>
        <dbReference type="SAM" id="SignalP"/>
    </source>
</evidence>
<feature type="chain" id="PRO_5042173659" evidence="1">
    <location>
        <begin position="17"/>
        <end position="120"/>
    </location>
</feature>
<gene>
    <name evidence="2" type="ORF">CHS0354_034245</name>
</gene>
<keyword evidence="1" id="KW-0732">Signal</keyword>
<proteinExistence type="predicted"/>
<evidence type="ECO:0000313" key="2">
    <source>
        <dbReference type="EMBL" id="KAK3598264.1"/>
    </source>
</evidence>
<dbReference type="AlphaFoldDB" id="A0AAE0SV07"/>
<protein>
    <submittedName>
        <fullName evidence="2">Uncharacterized protein</fullName>
    </submittedName>
</protein>
<comment type="caution">
    <text evidence="2">The sequence shown here is derived from an EMBL/GenBank/DDBJ whole genome shotgun (WGS) entry which is preliminary data.</text>
</comment>
<reference evidence="2" key="3">
    <citation type="submission" date="2023-05" db="EMBL/GenBank/DDBJ databases">
        <authorList>
            <person name="Smith C.H."/>
        </authorList>
    </citation>
    <scope>NUCLEOTIDE SEQUENCE</scope>
    <source>
        <strain evidence="2">CHS0354</strain>
        <tissue evidence="2">Mantle</tissue>
    </source>
</reference>
<reference evidence="2" key="1">
    <citation type="journal article" date="2021" name="Genome Biol. Evol.">
        <title>A High-Quality Reference Genome for a Parasitic Bivalve with Doubly Uniparental Inheritance (Bivalvia: Unionida).</title>
        <authorList>
            <person name="Smith C.H."/>
        </authorList>
    </citation>
    <scope>NUCLEOTIDE SEQUENCE</scope>
    <source>
        <strain evidence="2">CHS0354</strain>
    </source>
</reference>
<feature type="signal peptide" evidence="1">
    <location>
        <begin position="1"/>
        <end position="16"/>
    </location>
</feature>
<reference evidence="2" key="2">
    <citation type="journal article" date="2021" name="Genome Biol. Evol.">
        <title>Developing a high-quality reference genome for a parasitic bivalve with doubly uniparental inheritance (Bivalvia: Unionida).</title>
        <authorList>
            <person name="Smith C.H."/>
        </authorList>
    </citation>
    <scope>NUCLEOTIDE SEQUENCE</scope>
    <source>
        <strain evidence="2">CHS0354</strain>
        <tissue evidence="2">Mantle</tissue>
    </source>
</reference>
<accession>A0AAE0SV07</accession>
<dbReference type="EMBL" id="JAEAOA010002002">
    <property type="protein sequence ID" value="KAK3598264.1"/>
    <property type="molecule type" value="Genomic_DNA"/>
</dbReference>
<keyword evidence="3" id="KW-1185">Reference proteome</keyword>
<organism evidence="2 3">
    <name type="scientific">Potamilus streckersoni</name>
    <dbReference type="NCBI Taxonomy" id="2493646"/>
    <lineage>
        <taxon>Eukaryota</taxon>
        <taxon>Metazoa</taxon>
        <taxon>Spiralia</taxon>
        <taxon>Lophotrochozoa</taxon>
        <taxon>Mollusca</taxon>
        <taxon>Bivalvia</taxon>
        <taxon>Autobranchia</taxon>
        <taxon>Heteroconchia</taxon>
        <taxon>Palaeoheterodonta</taxon>
        <taxon>Unionida</taxon>
        <taxon>Unionoidea</taxon>
        <taxon>Unionidae</taxon>
        <taxon>Ambleminae</taxon>
        <taxon>Lampsilini</taxon>
        <taxon>Potamilus</taxon>
    </lineage>
</organism>